<feature type="domain" description="Core Histone H2A/H2B/H3" evidence="3">
    <location>
        <begin position="147"/>
        <end position="232"/>
    </location>
</feature>
<dbReference type="Proteomes" id="UP000265515">
    <property type="component" value="Unassembled WGS sequence"/>
</dbReference>
<accession>A0A388MAM5</accession>
<dbReference type="GO" id="GO:0000786">
    <property type="term" value="C:nucleosome"/>
    <property type="evidence" value="ECO:0007669"/>
    <property type="project" value="InterPro"/>
</dbReference>
<dbReference type="SUPFAM" id="SSF47113">
    <property type="entry name" value="Histone-fold"/>
    <property type="match status" value="1"/>
</dbReference>
<feature type="region of interest" description="Disordered" evidence="2">
    <location>
        <begin position="1"/>
        <end position="28"/>
    </location>
</feature>
<dbReference type="PANTHER" id="PTHR11426">
    <property type="entry name" value="HISTONE H3"/>
    <property type="match status" value="1"/>
</dbReference>
<dbReference type="Gramene" id="GBG91624">
    <property type="protein sequence ID" value="GBG91624"/>
    <property type="gene ID" value="CBR_g52658"/>
</dbReference>
<dbReference type="SMART" id="SM00428">
    <property type="entry name" value="H3"/>
    <property type="match status" value="1"/>
</dbReference>
<keyword evidence="5" id="KW-1185">Reference proteome</keyword>
<dbReference type="PROSITE" id="PS00959">
    <property type="entry name" value="HISTONE_H3_2"/>
    <property type="match status" value="1"/>
</dbReference>
<comment type="caution">
    <text evidence="4">The sequence shown here is derived from an EMBL/GenBank/DDBJ whole genome shotgun (WGS) entry which is preliminary data.</text>
</comment>
<dbReference type="Gene3D" id="1.10.20.10">
    <property type="entry name" value="Histone, subunit A"/>
    <property type="match status" value="1"/>
</dbReference>
<evidence type="ECO:0000313" key="5">
    <source>
        <dbReference type="Proteomes" id="UP000265515"/>
    </source>
</evidence>
<organism evidence="4 5">
    <name type="scientific">Chara braunii</name>
    <name type="common">Braun's stonewort</name>
    <dbReference type="NCBI Taxonomy" id="69332"/>
    <lineage>
        <taxon>Eukaryota</taxon>
        <taxon>Viridiplantae</taxon>
        <taxon>Streptophyta</taxon>
        <taxon>Charophyceae</taxon>
        <taxon>Charales</taxon>
        <taxon>Characeae</taxon>
        <taxon>Chara</taxon>
    </lineage>
</organism>
<dbReference type="GO" id="GO:0046982">
    <property type="term" value="F:protein heterodimerization activity"/>
    <property type="evidence" value="ECO:0007669"/>
    <property type="project" value="InterPro"/>
</dbReference>
<name>A0A388MAM5_CHABU</name>
<dbReference type="Pfam" id="PF00125">
    <property type="entry name" value="Histone"/>
    <property type="match status" value="1"/>
</dbReference>
<feature type="compositionally biased region" description="Basic residues" evidence="2">
    <location>
        <begin position="106"/>
        <end position="115"/>
    </location>
</feature>
<reference evidence="4 5" key="1">
    <citation type="journal article" date="2018" name="Cell">
        <title>The Chara Genome: Secondary Complexity and Implications for Plant Terrestrialization.</title>
        <authorList>
            <person name="Nishiyama T."/>
            <person name="Sakayama H."/>
            <person name="Vries J.D."/>
            <person name="Buschmann H."/>
            <person name="Saint-Marcoux D."/>
            <person name="Ullrich K.K."/>
            <person name="Haas F.B."/>
            <person name="Vanderstraeten L."/>
            <person name="Becker D."/>
            <person name="Lang D."/>
            <person name="Vosolsobe S."/>
            <person name="Rombauts S."/>
            <person name="Wilhelmsson P.K.I."/>
            <person name="Janitza P."/>
            <person name="Kern R."/>
            <person name="Heyl A."/>
            <person name="Rumpler F."/>
            <person name="Villalobos L.I.A.C."/>
            <person name="Clay J.M."/>
            <person name="Skokan R."/>
            <person name="Toyoda A."/>
            <person name="Suzuki Y."/>
            <person name="Kagoshima H."/>
            <person name="Schijlen E."/>
            <person name="Tajeshwar N."/>
            <person name="Catarino B."/>
            <person name="Hetherington A.J."/>
            <person name="Saltykova A."/>
            <person name="Bonnot C."/>
            <person name="Breuninger H."/>
            <person name="Symeonidi A."/>
            <person name="Radhakrishnan G.V."/>
            <person name="Van Nieuwerburgh F."/>
            <person name="Deforce D."/>
            <person name="Chang C."/>
            <person name="Karol K.G."/>
            <person name="Hedrich R."/>
            <person name="Ulvskov P."/>
            <person name="Glockner G."/>
            <person name="Delwiche C.F."/>
            <person name="Petrasek J."/>
            <person name="Van de Peer Y."/>
            <person name="Friml J."/>
            <person name="Beilby M."/>
            <person name="Dolan L."/>
            <person name="Kohara Y."/>
            <person name="Sugano S."/>
            <person name="Fujiyama A."/>
            <person name="Delaux P.-M."/>
            <person name="Quint M."/>
            <person name="TheiBen G."/>
            <person name="Hagemann M."/>
            <person name="Harholt J."/>
            <person name="Dunand C."/>
            <person name="Zachgo S."/>
            <person name="Langdale J."/>
            <person name="Maumus F."/>
            <person name="Straeten D.V.D."/>
            <person name="Gould S.B."/>
            <person name="Rensing S.A."/>
        </authorList>
    </citation>
    <scope>NUCLEOTIDE SEQUENCE [LARGE SCALE GENOMIC DNA]</scope>
    <source>
        <strain evidence="4 5">S276</strain>
    </source>
</reference>
<dbReference type="InterPro" id="IPR000164">
    <property type="entry name" value="Histone_H3/CENP-A"/>
</dbReference>
<dbReference type="STRING" id="69332.A0A388MAM5"/>
<dbReference type="InterPro" id="IPR009072">
    <property type="entry name" value="Histone-fold"/>
</dbReference>
<sequence>MAGSDDNRGISEPHIARTKQPACEVNGPPADTDVACAAYRPAEDTDAGCVVVDKSRPPSGTIDSDRSWEIGRGMKRKATSRRDNGGTPTLAQRGRGGNGKGGRTPMAHRRGRGRGRGPGGAAMDGPGETRGKIGGREGVQRRNRRPGETAVAEMRRLQHSTDLCIAYRPFVRLVKEIVQKEEVATNPMRFQMLVIRALLEAAEAYLVHLMESSNEVAIHSKRVTIFPKDMRLTDSEKNRKMTAMTAEQVERAEREVMKYVTEGIHYDNEDELRLLRERAPAYFNVTLDIQRSIAANGEKSTRAQQLLHRLQQSAYVAKDETLACCSAYTIQRVVEWMCDDEDIDKSKREGGGFYDRSAFKKVFTSRAKEARMLKTEAHDILKSNASKILTLSRKNELPQTDPVDYHDLATVVVDDVEYVLLDQIMDFMLKTENDTNLIHEALHEVTEDTIAAAKLADVESTKDENQLVSGTPICQGDISTVLEDLTRASTEAERMSKRMQG</sequence>
<dbReference type="CDD" id="cd22911">
    <property type="entry name" value="HFD_H3"/>
    <property type="match status" value="1"/>
</dbReference>
<dbReference type="AlphaFoldDB" id="A0A388MAM5"/>
<feature type="compositionally biased region" description="Basic and acidic residues" evidence="2">
    <location>
        <begin position="1"/>
        <end position="15"/>
    </location>
</feature>
<feature type="compositionally biased region" description="Basic and acidic residues" evidence="2">
    <location>
        <begin position="127"/>
        <end position="140"/>
    </location>
</feature>
<dbReference type="InterPro" id="IPR007125">
    <property type="entry name" value="H2A/H2B/H3"/>
</dbReference>
<dbReference type="EMBL" id="BFEA01000927">
    <property type="protein sequence ID" value="GBG91624.1"/>
    <property type="molecule type" value="Genomic_DNA"/>
</dbReference>
<feature type="region of interest" description="Disordered" evidence="2">
    <location>
        <begin position="49"/>
        <end position="147"/>
    </location>
</feature>
<proteinExistence type="inferred from homology"/>
<dbReference type="GO" id="GO:0003677">
    <property type="term" value="F:DNA binding"/>
    <property type="evidence" value="ECO:0007669"/>
    <property type="project" value="InterPro"/>
</dbReference>
<dbReference type="GO" id="GO:0030527">
    <property type="term" value="F:structural constituent of chromatin"/>
    <property type="evidence" value="ECO:0007669"/>
    <property type="project" value="InterPro"/>
</dbReference>
<evidence type="ECO:0000256" key="1">
    <source>
        <dbReference type="ARBA" id="ARBA00010343"/>
    </source>
</evidence>
<evidence type="ECO:0000259" key="3">
    <source>
        <dbReference type="Pfam" id="PF00125"/>
    </source>
</evidence>
<evidence type="ECO:0000256" key="2">
    <source>
        <dbReference type="SAM" id="MobiDB-lite"/>
    </source>
</evidence>
<dbReference type="OrthoDB" id="4926465at2759"/>
<gene>
    <name evidence="4" type="ORF">CBR_g52658</name>
</gene>
<protein>
    <recommendedName>
        <fullName evidence="3">Core Histone H2A/H2B/H3 domain-containing protein</fullName>
    </recommendedName>
</protein>
<comment type="similarity">
    <text evidence="1">Belongs to the histone H3 family.</text>
</comment>
<evidence type="ECO:0000313" key="4">
    <source>
        <dbReference type="EMBL" id="GBG91624.1"/>
    </source>
</evidence>